<evidence type="ECO:0000256" key="3">
    <source>
        <dbReference type="ARBA" id="ARBA00022553"/>
    </source>
</evidence>
<dbReference type="OrthoDB" id="9765680at2"/>
<feature type="domain" description="Ketosynthase family 3 (KS3)" evidence="6">
    <location>
        <begin position="37"/>
        <end position="464"/>
    </location>
</feature>
<keyword evidence="4" id="KW-0808">Transferase</keyword>
<dbReference type="eggNOG" id="COG3321">
    <property type="taxonomic scope" value="Bacteria"/>
</dbReference>
<evidence type="ECO:0000259" key="6">
    <source>
        <dbReference type="PROSITE" id="PS52004"/>
    </source>
</evidence>
<dbReference type="Gene3D" id="3.40.47.10">
    <property type="match status" value="1"/>
</dbReference>
<keyword evidence="3" id="KW-0597">Phosphoprotein</keyword>
<dbReference type="GO" id="GO:0071770">
    <property type="term" value="P:DIM/DIP cell wall layer assembly"/>
    <property type="evidence" value="ECO:0007669"/>
    <property type="project" value="TreeGrafter"/>
</dbReference>
<dbReference type="Pfam" id="PF02801">
    <property type="entry name" value="Ketoacyl-synt_C"/>
    <property type="match status" value="1"/>
</dbReference>
<dbReference type="Gene3D" id="1.10.1200.10">
    <property type="entry name" value="ACP-like"/>
    <property type="match status" value="1"/>
</dbReference>
<dbReference type="SMART" id="SM00825">
    <property type="entry name" value="PKS_KS"/>
    <property type="match status" value="1"/>
</dbReference>
<dbReference type="Pfam" id="PF08659">
    <property type="entry name" value="KR"/>
    <property type="match status" value="1"/>
</dbReference>
<dbReference type="Pfam" id="PF21394">
    <property type="entry name" value="Beta-ketacyl_N"/>
    <property type="match status" value="1"/>
</dbReference>
<dbReference type="EMBL" id="CP003065">
    <property type="protein sequence ID" value="AEV69226.1"/>
    <property type="molecule type" value="Genomic_DNA"/>
</dbReference>
<dbReference type="GO" id="GO:0004312">
    <property type="term" value="F:fatty acid synthase activity"/>
    <property type="evidence" value="ECO:0007669"/>
    <property type="project" value="TreeGrafter"/>
</dbReference>
<dbReference type="InterPro" id="IPR014031">
    <property type="entry name" value="Ketoacyl_synth_C"/>
</dbReference>
<dbReference type="Pfam" id="PF00550">
    <property type="entry name" value="PP-binding"/>
    <property type="match status" value="1"/>
</dbReference>
<dbReference type="SUPFAM" id="SSF47336">
    <property type="entry name" value="ACP-like"/>
    <property type="match status" value="1"/>
</dbReference>
<dbReference type="HOGENOM" id="CLU_000022_34_1_9"/>
<dbReference type="SMART" id="SM00823">
    <property type="entry name" value="PKS_PP"/>
    <property type="match status" value="1"/>
</dbReference>
<dbReference type="InterPro" id="IPR036736">
    <property type="entry name" value="ACP-like_sf"/>
</dbReference>
<dbReference type="GO" id="GO:0004315">
    <property type="term" value="F:3-oxoacyl-[acyl-carrier-protein] synthase activity"/>
    <property type="evidence" value="ECO:0007669"/>
    <property type="project" value="InterPro"/>
</dbReference>
<dbReference type="InterPro" id="IPR050091">
    <property type="entry name" value="PKS_NRPS_Biosynth_Enz"/>
</dbReference>
<dbReference type="InterPro" id="IPR009081">
    <property type="entry name" value="PP-bd_ACP"/>
</dbReference>
<evidence type="ECO:0000256" key="2">
    <source>
        <dbReference type="ARBA" id="ARBA00022450"/>
    </source>
</evidence>
<dbReference type="FunFam" id="1.10.1200.10:FF:000005">
    <property type="entry name" value="Nonribosomal peptide synthetase 1"/>
    <property type="match status" value="1"/>
</dbReference>
<dbReference type="InterPro" id="IPR057326">
    <property type="entry name" value="KR_dom"/>
</dbReference>
<evidence type="ECO:0000313" key="7">
    <source>
        <dbReference type="EMBL" id="AEV69226.1"/>
    </source>
</evidence>
<dbReference type="PROSITE" id="PS00606">
    <property type="entry name" value="KS3_1"/>
    <property type="match status" value="1"/>
</dbReference>
<proteinExistence type="predicted"/>
<organism evidence="7 8">
    <name type="scientific">Acetivibrio clariflavus (strain DSM 19732 / NBRC 101661 / EBR45)</name>
    <name type="common">Clostridium clariflavum</name>
    <dbReference type="NCBI Taxonomy" id="720554"/>
    <lineage>
        <taxon>Bacteria</taxon>
        <taxon>Bacillati</taxon>
        <taxon>Bacillota</taxon>
        <taxon>Clostridia</taxon>
        <taxon>Eubacteriales</taxon>
        <taxon>Oscillospiraceae</taxon>
        <taxon>Acetivibrio</taxon>
    </lineage>
</organism>
<dbReference type="Pfam" id="PF00668">
    <property type="entry name" value="Condensation"/>
    <property type="match status" value="1"/>
</dbReference>
<dbReference type="PROSITE" id="PS50075">
    <property type="entry name" value="CARRIER"/>
    <property type="match status" value="1"/>
</dbReference>
<dbReference type="Pfam" id="PF22621">
    <property type="entry name" value="CurL-like_PKS_C"/>
    <property type="match status" value="1"/>
</dbReference>
<dbReference type="CDD" id="cd00833">
    <property type="entry name" value="PKS"/>
    <property type="match status" value="1"/>
</dbReference>
<protein>
    <submittedName>
        <fullName evidence="7">Putative polyketide synthase component,beta-ketoacyl synthase family protein,phosphopantetheine-containing protein</fullName>
    </submittedName>
</protein>
<dbReference type="InterPro" id="IPR023213">
    <property type="entry name" value="CAT-like_dom_sf"/>
</dbReference>
<dbReference type="InterPro" id="IPR013968">
    <property type="entry name" value="PKS_KR"/>
</dbReference>
<dbReference type="STRING" id="720554.Clocl_2660"/>
<dbReference type="GO" id="GO:0005737">
    <property type="term" value="C:cytoplasm"/>
    <property type="evidence" value="ECO:0007669"/>
    <property type="project" value="TreeGrafter"/>
</dbReference>
<evidence type="ECO:0000259" key="5">
    <source>
        <dbReference type="PROSITE" id="PS50075"/>
    </source>
</evidence>
<dbReference type="InterPro" id="IPR014030">
    <property type="entry name" value="Ketoacyl_synth_N"/>
</dbReference>
<dbReference type="PROSITE" id="PS52004">
    <property type="entry name" value="KS3_2"/>
    <property type="match status" value="1"/>
</dbReference>
<dbReference type="SMART" id="SM00822">
    <property type="entry name" value="PKS_KR"/>
    <property type="match status" value="1"/>
</dbReference>
<dbReference type="InterPro" id="IPR016039">
    <property type="entry name" value="Thiolase-like"/>
</dbReference>
<reference evidence="7 8" key="2">
    <citation type="journal article" date="2012" name="Stand. Genomic Sci.">
        <title>Complete Genome Sequence of Clostridium clariflavum DSM 19732.</title>
        <authorList>
            <person name="Izquierdo J.A."/>
            <person name="Goodwin L."/>
            <person name="Davenport K.W."/>
            <person name="Teshima H."/>
            <person name="Bruce D."/>
            <person name="Detter C."/>
            <person name="Tapia R."/>
            <person name="Han S."/>
            <person name="Land M."/>
            <person name="Hauser L."/>
            <person name="Jeffries C.D."/>
            <person name="Han J."/>
            <person name="Pitluck S."/>
            <person name="Nolan M."/>
            <person name="Chen A."/>
            <person name="Huntemann M."/>
            <person name="Mavromatis K."/>
            <person name="Mikhailova N."/>
            <person name="Liolios K."/>
            <person name="Woyke T."/>
            <person name="Lynd L.R."/>
        </authorList>
    </citation>
    <scope>NUCLEOTIDE SEQUENCE [LARGE SCALE GENOMIC DNA]</scope>
    <source>
        <strain evidence="8">DSM 19732 / NBRC 101661 / EBR45</strain>
    </source>
</reference>
<gene>
    <name evidence="7" type="ordered locus">Clocl_2660</name>
</gene>
<dbReference type="PROSITE" id="PS00012">
    <property type="entry name" value="PHOSPHOPANTETHEINE"/>
    <property type="match status" value="1"/>
</dbReference>
<dbReference type="PANTHER" id="PTHR43775:SF37">
    <property type="entry name" value="SI:DKEY-61P9.11"/>
    <property type="match status" value="1"/>
</dbReference>
<evidence type="ECO:0000256" key="1">
    <source>
        <dbReference type="ARBA" id="ARBA00001957"/>
    </source>
</evidence>
<keyword evidence="8" id="KW-1185">Reference proteome</keyword>
<dbReference type="Gene3D" id="3.30.559.10">
    <property type="entry name" value="Chloramphenicol acetyltransferase-like domain"/>
    <property type="match status" value="1"/>
</dbReference>
<feature type="domain" description="Carrier" evidence="5">
    <location>
        <begin position="1191"/>
        <end position="1266"/>
    </location>
</feature>
<dbReference type="Gene3D" id="3.30.559.30">
    <property type="entry name" value="Nonribosomal peptide synthetase, condensation domain"/>
    <property type="match status" value="1"/>
</dbReference>
<dbReference type="InterPro" id="IPR036291">
    <property type="entry name" value="NAD(P)-bd_dom_sf"/>
</dbReference>
<dbReference type="CDD" id="cd19531">
    <property type="entry name" value="LCL_NRPS-like"/>
    <property type="match status" value="1"/>
</dbReference>
<dbReference type="SUPFAM" id="SSF53901">
    <property type="entry name" value="Thiolase-like"/>
    <property type="match status" value="1"/>
</dbReference>
<dbReference type="GO" id="GO:0031177">
    <property type="term" value="F:phosphopantetheine binding"/>
    <property type="evidence" value="ECO:0007669"/>
    <property type="project" value="InterPro"/>
</dbReference>
<evidence type="ECO:0000256" key="4">
    <source>
        <dbReference type="ARBA" id="ARBA00022679"/>
    </source>
</evidence>
<comment type="cofactor">
    <cofactor evidence="1">
        <name>pantetheine 4'-phosphate</name>
        <dbReference type="ChEBI" id="CHEBI:47942"/>
    </cofactor>
</comment>
<dbReference type="Proteomes" id="UP000005435">
    <property type="component" value="Chromosome"/>
</dbReference>
<dbReference type="PANTHER" id="PTHR43775">
    <property type="entry name" value="FATTY ACID SYNTHASE"/>
    <property type="match status" value="1"/>
</dbReference>
<dbReference type="InterPro" id="IPR001242">
    <property type="entry name" value="Condensation_dom"/>
</dbReference>
<dbReference type="SMART" id="SM01294">
    <property type="entry name" value="PKS_PP_betabranch"/>
    <property type="match status" value="1"/>
</dbReference>
<evidence type="ECO:0000313" key="8">
    <source>
        <dbReference type="Proteomes" id="UP000005435"/>
    </source>
</evidence>
<dbReference type="KEGG" id="ccl:Clocl_2660"/>
<dbReference type="InterPro" id="IPR020806">
    <property type="entry name" value="PKS_PP-bd"/>
</dbReference>
<reference evidence="8" key="1">
    <citation type="submission" date="2011-12" db="EMBL/GenBank/DDBJ databases">
        <title>Complete sequence of Clostridium clariflavum DSM 19732.</title>
        <authorList>
            <consortium name="US DOE Joint Genome Institute"/>
            <person name="Lucas S."/>
            <person name="Han J."/>
            <person name="Lapidus A."/>
            <person name="Cheng J.-F."/>
            <person name="Goodwin L."/>
            <person name="Pitluck S."/>
            <person name="Peters L."/>
            <person name="Teshima H."/>
            <person name="Detter J.C."/>
            <person name="Han C."/>
            <person name="Tapia R."/>
            <person name="Land M."/>
            <person name="Hauser L."/>
            <person name="Kyrpides N."/>
            <person name="Ivanova N."/>
            <person name="Pagani I."/>
            <person name="Kitzmiller T."/>
            <person name="Lynd L."/>
            <person name="Izquierdo J."/>
            <person name="Woyke T."/>
        </authorList>
    </citation>
    <scope>NUCLEOTIDE SEQUENCE [LARGE SCALE GENOMIC DNA]</scope>
    <source>
        <strain evidence="8">DSM 19732 / NBRC 101661 / EBR45</strain>
    </source>
</reference>
<dbReference type="InterPro" id="IPR020841">
    <property type="entry name" value="PKS_Beta-ketoAc_synthase_dom"/>
</dbReference>
<dbReference type="SUPFAM" id="SSF51735">
    <property type="entry name" value="NAD(P)-binding Rossmann-fold domains"/>
    <property type="match status" value="2"/>
</dbReference>
<dbReference type="InterPro" id="IPR018201">
    <property type="entry name" value="Ketoacyl_synth_AS"/>
</dbReference>
<sequence length="1740" mass="197477">MEKTLKFIIENINTGNINKQIGIELLTLLKKESIKINEDIAIIGMALKMPMADTLEEYWENIKNGKDCITQFPTNRREDAEKYLYHRESAINDAKYYDAGFLNEIDKFDYKFFRMTPKQAALMDPNQRLLLEIIYKAIEDAGYGGSKLVGSKTGVYVGHANNDVESYGRQIYELEPESIQVSMTGILPAILPSRISYLLDLKGPTYLIDTACSSALTAIHLACQGLSNGDCDMAIVAGVRLVIIPIDDENRKLGIESSTGRTMAFDERADGAGLGEGVAAIILKPLSKALEDRDNIYAVIKSSAVNQDGTSAGITAPNSAAQGDVIVKAWRDGGIDPKTISYIEAHGTGTRIGDPIEIEGIQKAFRKYTDKKQFCAIGSVKTNIGHLFECAGLAGIIKVVLAMKNKQIPPTINFEFPNSRINFEESPVYIVDKLTKWDKEDYPRRAGISAFGFSGTNAHIVLEEAPEVICTENLVNSGSFIFTLSAKGKNLLNEQIKKYYEYLNSGVDYRIGDICYTASTGRGHYNFRLAFVVGSVNELKECLETAVLEGIEKLERGKVFFGEHKISQSKQQVGEAFELTEEEKKIYDDKAKELINEYIEKGKVDRSILEEICKLYVEGADIVWDDLYKDEDVRKVSLPTYQFERTRCWLDLPEIPEYEKKIDKDHLYFGFYWEEDELQKKEITPEQDTVLILKDENGKGEILAQILKEYGRKVKTVSIGEEYKKLDDDNYIARNKEDDFVTVLNDVEWNGRIQIVHMLSLGVNCENGIEGVDKKIESGVISLYYLTRAIMKSNISKEVELSLISNCVSDVTGSHETIVPENAALFGLGRAIRNEISLIKCRCIDIDEQTELFNIAMDLIINGDFYETAYRNGKRYVQKFDSLDIKDCPDKRVEIKSEGVYIITGGLGGIALAVAKSLALKNKVNIALISRSKIPEREKWDEILNDGTDKKLCNRIIAIKEIEELGSKVTCFSADVKDIDKVSVIVEKLRQDFGKINGIIHSAGIPGDNFVVQKEEKAFREVLSPKIHGTWILDKLTEKDDLDFLILFSSVASVLPAPGQGDYAAANAYLDSFAAYRENLGKRTLVVNWVAWKETGMAYDTGTNIDTAFKALYTDKAIDALFTVLNKGVQRVLIGELNYDDKMIYLLQKYPLKISERIKSAIGIQSSKEKDNKVNKKKDAAVVELRGRSDNDYTETEKLIGQIWSEALGYTQIDINDNFIELGGDSIMAMNLVTQIAKATGVKLNISEVLSYMTIYELAKYMDEKYLKGNSEEIECNNKYAFIGKSEEREYYPLSAAQKRMYLLNQLDETSTNYNLTEVMLFEGDLDIERFEDTIKKLIKRHEIFRTTYELVDGEPVQKIHNDVEFYVEHLTINEREVNEKPLEDIAEHIRKSFVRPFNLSSAPLLRVGVAKLGDGKYLVIIDRHHIISDAVSRRVFKEEFVKLYIGENLPEPKLQYRDYSIWQNELRNKGIIKKQEEYWLDVFKGKLPVLNIPTDFERPKIQSFEGDKFYFTVDEKLKNSLDELAAKTETTLFMILISAYNILLSKYSGSEDIIVGTPMAGREHPDLENMMGMLVNTVALRSYPSYDKTFEEFLREVKINTLRAMDNQEYQFDELVEKLGIERDPGRNPLFDTLFVLQNVGEPEVYIDNIKLTNLELKNNTSKFDLSIEAYETQEKIFFNIEYCTKLFKKETINRFSTDYIKILNKIADNSNIKIGDISLIEDFNKLESVIDSEVNFSF</sequence>
<dbReference type="CDD" id="cd08953">
    <property type="entry name" value="KR_2_SDR_x"/>
    <property type="match status" value="1"/>
</dbReference>
<dbReference type="Gene3D" id="1.10.1240.100">
    <property type="match status" value="1"/>
</dbReference>
<dbReference type="SUPFAM" id="SSF52777">
    <property type="entry name" value="CoA-dependent acyltransferases"/>
    <property type="match status" value="2"/>
</dbReference>
<dbReference type="GO" id="GO:0006633">
    <property type="term" value="P:fatty acid biosynthetic process"/>
    <property type="evidence" value="ECO:0007669"/>
    <property type="project" value="InterPro"/>
</dbReference>
<dbReference type="eggNOG" id="COG1020">
    <property type="taxonomic scope" value="Bacteria"/>
</dbReference>
<keyword evidence="2" id="KW-0596">Phosphopantetheine</keyword>
<name>G8M267_ACECE</name>
<dbReference type="GO" id="GO:0005886">
    <property type="term" value="C:plasma membrane"/>
    <property type="evidence" value="ECO:0007669"/>
    <property type="project" value="TreeGrafter"/>
</dbReference>
<dbReference type="InterPro" id="IPR049490">
    <property type="entry name" value="C883_1060-like_KR_N"/>
</dbReference>
<dbReference type="RefSeq" id="WP_014255785.1">
    <property type="nucleotide sequence ID" value="NC_016627.1"/>
</dbReference>
<dbReference type="Gene3D" id="3.40.50.720">
    <property type="entry name" value="NAD(P)-binding Rossmann-like Domain"/>
    <property type="match status" value="1"/>
</dbReference>
<dbReference type="InterPro" id="IPR006162">
    <property type="entry name" value="Ppantetheine_attach_site"/>
</dbReference>
<dbReference type="Pfam" id="PF00109">
    <property type="entry name" value="ketoacyl-synt"/>
    <property type="match status" value="1"/>
</dbReference>
<accession>G8M267</accession>